<evidence type="ECO:0000313" key="2">
    <source>
        <dbReference type="WBParaSite" id="ES5_v2.g23185.t1"/>
    </source>
</evidence>
<accession>A0AC34G0J3</accession>
<evidence type="ECO:0000313" key="1">
    <source>
        <dbReference type="Proteomes" id="UP000887579"/>
    </source>
</evidence>
<proteinExistence type="predicted"/>
<name>A0AC34G0J3_9BILA</name>
<organism evidence="1 2">
    <name type="scientific">Panagrolaimus sp. ES5</name>
    <dbReference type="NCBI Taxonomy" id="591445"/>
    <lineage>
        <taxon>Eukaryota</taxon>
        <taxon>Metazoa</taxon>
        <taxon>Ecdysozoa</taxon>
        <taxon>Nematoda</taxon>
        <taxon>Chromadorea</taxon>
        <taxon>Rhabditida</taxon>
        <taxon>Tylenchina</taxon>
        <taxon>Panagrolaimomorpha</taxon>
        <taxon>Panagrolaimoidea</taxon>
        <taxon>Panagrolaimidae</taxon>
        <taxon>Panagrolaimus</taxon>
    </lineage>
</organism>
<dbReference type="Proteomes" id="UP000887579">
    <property type="component" value="Unplaced"/>
</dbReference>
<dbReference type="WBParaSite" id="ES5_v2.g23185.t1">
    <property type="protein sequence ID" value="ES5_v2.g23185.t1"/>
    <property type="gene ID" value="ES5_v2.g23185"/>
</dbReference>
<protein>
    <submittedName>
        <fullName evidence="2">Uncharacterized protein</fullName>
    </submittedName>
</protein>
<sequence length="194" mass="22335">MKQLFLYFLLLFIINFVDSVDGIPRYWSFENDGKTYIAMNMLNENINLTFPKETTFSRIAFDFRIYSPTQNQGCPDADNFRFKLFIGHENYVRGAVLSDAYYHLYEKCGDAESQYPIMAGRNNGLLGLRCFKNGNPFLLSDKDSSKSVMELQISGSFPCQIYMILPSYMGIEDKDDDVVASKMEFQNLESADKD</sequence>
<reference evidence="2" key="1">
    <citation type="submission" date="2022-11" db="UniProtKB">
        <authorList>
            <consortium name="WormBaseParasite"/>
        </authorList>
    </citation>
    <scope>IDENTIFICATION</scope>
</reference>